<proteinExistence type="predicted"/>
<dbReference type="InterPro" id="IPR003886">
    <property type="entry name" value="NIDO_dom"/>
</dbReference>
<dbReference type="Proteomes" id="UP000270296">
    <property type="component" value="Unassembled WGS sequence"/>
</dbReference>
<accession>A0A183J7F4</accession>
<reference evidence="3 4" key="2">
    <citation type="submission" date="2018-11" db="EMBL/GenBank/DDBJ databases">
        <authorList>
            <consortium name="Pathogen Informatics"/>
        </authorList>
    </citation>
    <scope>NUCLEOTIDE SEQUENCE [LARGE SCALE GENOMIC DNA]</scope>
</reference>
<reference evidence="5" key="1">
    <citation type="submission" date="2016-06" db="UniProtKB">
        <authorList>
            <consortium name="WormBaseParasite"/>
        </authorList>
    </citation>
    <scope>IDENTIFICATION</scope>
</reference>
<feature type="domain" description="NIDO" evidence="2">
    <location>
        <begin position="64"/>
        <end position="232"/>
    </location>
</feature>
<dbReference type="SMART" id="SM00539">
    <property type="entry name" value="NIDO"/>
    <property type="match status" value="1"/>
</dbReference>
<organism evidence="5">
    <name type="scientific">Soboliphyme baturini</name>
    <dbReference type="NCBI Taxonomy" id="241478"/>
    <lineage>
        <taxon>Eukaryota</taxon>
        <taxon>Metazoa</taxon>
        <taxon>Ecdysozoa</taxon>
        <taxon>Nematoda</taxon>
        <taxon>Enoplea</taxon>
        <taxon>Dorylaimia</taxon>
        <taxon>Dioctophymatida</taxon>
        <taxon>Dioctophymatoidea</taxon>
        <taxon>Soboliphymatidae</taxon>
        <taxon>Soboliphyme</taxon>
    </lineage>
</organism>
<protein>
    <submittedName>
        <fullName evidence="5">NIDO domain-containing protein</fullName>
    </submittedName>
</protein>
<gene>
    <name evidence="3" type="ORF">SBAD_LOCUS11802</name>
</gene>
<evidence type="ECO:0000259" key="2">
    <source>
        <dbReference type="PROSITE" id="PS51220"/>
    </source>
</evidence>
<sequence>IYPEGFVAFSFPEYVQPPYTFPNPSWPRGHDPSFVAVFLTAQSFVHVGDHRLSHVWYRTITRRQFDHRRRSTNTAGEESHASYDGHAIDDHLLDEITSNIHENAVGSRGFIADYALLVTWEQLGYGGQPRYLRLDQYNEVKKWQNTYQAVLATDEHRSYAIFNYAHVNYTSSTSAGTLRGRGGKQSAIVGFNGGNGTGFWHFPYSANGDSYKLAEFGSCLSKGQWMARIDEQILYAGTLQLSSTWLNMIGGSSINVSGPCFSREDHITIDHTDPVAFQINMVVARCFVPMNALFKVGLVTAQLARDGQSYDWVTQAYIFPPDLARSPLYLLNGGPATIPAWDWYQAVPTNLTITWAAANISTNPNSKVDIVLWGYWEDYIDRDFIPVSTWV</sequence>
<dbReference type="Pfam" id="PF06119">
    <property type="entry name" value="NIDO"/>
    <property type="match status" value="1"/>
</dbReference>
<dbReference type="WBParaSite" id="SBAD_0001219501-mRNA-1">
    <property type="protein sequence ID" value="SBAD_0001219501-mRNA-1"/>
    <property type="gene ID" value="SBAD_0001219501"/>
</dbReference>
<evidence type="ECO:0000313" key="4">
    <source>
        <dbReference type="Proteomes" id="UP000270296"/>
    </source>
</evidence>
<evidence type="ECO:0000256" key="1">
    <source>
        <dbReference type="ARBA" id="ARBA00023157"/>
    </source>
</evidence>
<dbReference type="GO" id="GO:0007160">
    <property type="term" value="P:cell-matrix adhesion"/>
    <property type="evidence" value="ECO:0007669"/>
    <property type="project" value="InterPro"/>
</dbReference>
<dbReference type="InterPro" id="IPR051495">
    <property type="entry name" value="Epithelial_Barrier/Signaling"/>
</dbReference>
<dbReference type="PANTHER" id="PTHR13802:SF52">
    <property type="entry name" value="MUCIN-4"/>
    <property type="match status" value="1"/>
</dbReference>
<dbReference type="OrthoDB" id="6051552at2759"/>
<dbReference type="EMBL" id="UZAM01016411">
    <property type="protein sequence ID" value="VDP43093.1"/>
    <property type="molecule type" value="Genomic_DNA"/>
</dbReference>
<dbReference type="AlphaFoldDB" id="A0A183J7F4"/>
<evidence type="ECO:0000313" key="5">
    <source>
        <dbReference type="WBParaSite" id="SBAD_0001219501-mRNA-1"/>
    </source>
</evidence>
<dbReference type="PROSITE" id="PS51220">
    <property type="entry name" value="NIDO"/>
    <property type="match status" value="1"/>
</dbReference>
<keyword evidence="4" id="KW-1185">Reference proteome</keyword>
<name>A0A183J7F4_9BILA</name>
<evidence type="ECO:0000313" key="3">
    <source>
        <dbReference type="EMBL" id="VDP43093.1"/>
    </source>
</evidence>
<keyword evidence="1" id="KW-1015">Disulfide bond</keyword>
<dbReference type="PANTHER" id="PTHR13802">
    <property type="entry name" value="MUCIN 4-RELATED"/>
    <property type="match status" value="1"/>
</dbReference>